<organism evidence="1 2">
    <name type="scientific">Portunus trituberculatus</name>
    <name type="common">Swimming crab</name>
    <name type="synonym">Neptunus trituberculatus</name>
    <dbReference type="NCBI Taxonomy" id="210409"/>
    <lineage>
        <taxon>Eukaryota</taxon>
        <taxon>Metazoa</taxon>
        <taxon>Ecdysozoa</taxon>
        <taxon>Arthropoda</taxon>
        <taxon>Crustacea</taxon>
        <taxon>Multicrustacea</taxon>
        <taxon>Malacostraca</taxon>
        <taxon>Eumalacostraca</taxon>
        <taxon>Eucarida</taxon>
        <taxon>Decapoda</taxon>
        <taxon>Pleocyemata</taxon>
        <taxon>Brachyura</taxon>
        <taxon>Eubrachyura</taxon>
        <taxon>Portunoidea</taxon>
        <taxon>Portunidae</taxon>
        <taxon>Portuninae</taxon>
        <taxon>Portunus</taxon>
    </lineage>
</organism>
<comment type="caution">
    <text evidence="1">The sequence shown here is derived from an EMBL/GenBank/DDBJ whole genome shotgun (WGS) entry which is preliminary data.</text>
</comment>
<dbReference type="EMBL" id="VSRR010092985">
    <property type="protein sequence ID" value="MPC92914.1"/>
    <property type="molecule type" value="Genomic_DNA"/>
</dbReference>
<name>A0A5B7JKW3_PORTR</name>
<sequence length="121" mass="13237">MANGYTPPTLRSPSKLMRLSFITLFVPSAAQFNTAADSNNGSISRYLQDMSVPLSTCCCSLYSYSYIAPVRTPLIPLFPKPLQQFRYVSVTVESEEIRHVPNVNAVPPALVPPAATTARDT</sequence>
<evidence type="ECO:0000313" key="1">
    <source>
        <dbReference type="EMBL" id="MPC92914.1"/>
    </source>
</evidence>
<protein>
    <submittedName>
        <fullName evidence="1">Uncharacterized protein</fullName>
    </submittedName>
</protein>
<dbReference type="AlphaFoldDB" id="A0A5B7JKW3"/>
<keyword evidence="2" id="KW-1185">Reference proteome</keyword>
<proteinExistence type="predicted"/>
<reference evidence="1 2" key="1">
    <citation type="submission" date="2019-05" db="EMBL/GenBank/DDBJ databases">
        <title>Another draft genome of Portunus trituberculatus and its Hox gene families provides insights of decapod evolution.</title>
        <authorList>
            <person name="Jeong J.-H."/>
            <person name="Song I."/>
            <person name="Kim S."/>
            <person name="Choi T."/>
            <person name="Kim D."/>
            <person name="Ryu S."/>
            <person name="Kim W."/>
        </authorList>
    </citation>
    <scope>NUCLEOTIDE SEQUENCE [LARGE SCALE GENOMIC DNA]</scope>
    <source>
        <tissue evidence="1">Muscle</tissue>
    </source>
</reference>
<accession>A0A5B7JKW3</accession>
<evidence type="ECO:0000313" key="2">
    <source>
        <dbReference type="Proteomes" id="UP000324222"/>
    </source>
</evidence>
<dbReference type="Proteomes" id="UP000324222">
    <property type="component" value="Unassembled WGS sequence"/>
</dbReference>
<gene>
    <name evidence="1" type="ORF">E2C01_088026</name>
</gene>